<gene>
    <name evidence="2" type="ORF">MNOR_LOCUS8772</name>
</gene>
<keyword evidence="3" id="KW-1185">Reference proteome</keyword>
<dbReference type="Proteomes" id="UP001497623">
    <property type="component" value="Unassembled WGS sequence"/>
</dbReference>
<reference evidence="2 3" key="1">
    <citation type="submission" date="2024-05" db="EMBL/GenBank/DDBJ databases">
        <authorList>
            <person name="Wallberg A."/>
        </authorList>
    </citation>
    <scope>NUCLEOTIDE SEQUENCE [LARGE SCALE GENOMIC DNA]</scope>
</reference>
<protein>
    <submittedName>
        <fullName evidence="2">Uncharacterized protein</fullName>
    </submittedName>
</protein>
<sequence length="218" mass="25011">MDWHWNAILLILRISQTDYAKACDDDFKKAFLQEFELLLDTKLTPMNSQMNQINVKLATFESKLELLDGTAGDIYTSNEGLDSRSSERQWVTDNVKQDTLMAKFEQYDESINEIKSLSSNSIEELINMKSYIEENLTRVENDISMILSDVKQVIVPIYDMAESIQKIKQNVEYFKFPISESNVLDRESNALLKGMRHDTEACKGSSNGVLQCNHGTFK</sequence>
<organism evidence="2 3">
    <name type="scientific">Meganyctiphanes norvegica</name>
    <name type="common">Northern krill</name>
    <name type="synonym">Thysanopoda norvegica</name>
    <dbReference type="NCBI Taxonomy" id="48144"/>
    <lineage>
        <taxon>Eukaryota</taxon>
        <taxon>Metazoa</taxon>
        <taxon>Ecdysozoa</taxon>
        <taxon>Arthropoda</taxon>
        <taxon>Crustacea</taxon>
        <taxon>Multicrustacea</taxon>
        <taxon>Malacostraca</taxon>
        <taxon>Eumalacostraca</taxon>
        <taxon>Eucarida</taxon>
        <taxon>Euphausiacea</taxon>
        <taxon>Euphausiidae</taxon>
        <taxon>Meganyctiphanes</taxon>
    </lineage>
</organism>
<comment type="caution">
    <text evidence="2">The sequence shown here is derived from an EMBL/GenBank/DDBJ whole genome shotgun (WGS) entry which is preliminary data.</text>
</comment>
<name>A0AAV2Q5U8_MEGNR</name>
<dbReference type="EMBL" id="CAXKWB010004130">
    <property type="protein sequence ID" value="CAL4072199.1"/>
    <property type="molecule type" value="Genomic_DNA"/>
</dbReference>
<proteinExistence type="predicted"/>
<feature type="chain" id="PRO_5043965697" evidence="1">
    <location>
        <begin position="23"/>
        <end position="218"/>
    </location>
</feature>
<accession>A0AAV2Q5U8</accession>
<evidence type="ECO:0000313" key="2">
    <source>
        <dbReference type="EMBL" id="CAL4072199.1"/>
    </source>
</evidence>
<feature type="signal peptide" evidence="1">
    <location>
        <begin position="1"/>
        <end position="22"/>
    </location>
</feature>
<dbReference type="AlphaFoldDB" id="A0AAV2Q5U8"/>
<keyword evidence="1" id="KW-0732">Signal</keyword>
<evidence type="ECO:0000256" key="1">
    <source>
        <dbReference type="SAM" id="SignalP"/>
    </source>
</evidence>
<evidence type="ECO:0000313" key="3">
    <source>
        <dbReference type="Proteomes" id="UP001497623"/>
    </source>
</evidence>